<evidence type="ECO:0000313" key="4">
    <source>
        <dbReference type="EMBL" id="CAL8089170.1"/>
    </source>
</evidence>
<dbReference type="CDD" id="cd07253">
    <property type="entry name" value="GLOD5"/>
    <property type="match status" value="1"/>
</dbReference>
<dbReference type="PROSITE" id="PS51819">
    <property type="entry name" value="VOC"/>
    <property type="match status" value="1"/>
</dbReference>
<dbReference type="Pfam" id="PF00903">
    <property type="entry name" value="Glyoxalase"/>
    <property type="match status" value="1"/>
</dbReference>
<dbReference type="PANTHER" id="PTHR21366">
    <property type="entry name" value="GLYOXALASE FAMILY PROTEIN"/>
    <property type="match status" value="1"/>
</dbReference>
<keyword evidence="5" id="KW-1185">Reference proteome</keyword>
<dbReference type="EMBL" id="CAXLJM020000023">
    <property type="protein sequence ID" value="CAL8089170.1"/>
    <property type="molecule type" value="Genomic_DNA"/>
</dbReference>
<dbReference type="Proteomes" id="UP001642540">
    <property type="component" value="Unassembled WGS sequence"/>
</dbReference>
<proteinExistence type="inferred from homology"/>
<feature type="domain" description="VOC" evidence="3">
    <location>
        <begin position="52"/>
        <end position="172"/>
    </location>
</feature>
<dbReference type="InterPro" id="IPR029068">
    <property type="entry name" value="Glyas_Bleomycin-R_OHBP_Dase"/>
</dbReference>
<organism evidence="4 5">
    <name type="scientific">Orchesella dallaii</name>
    <dbReference type="NCBI Taxonomy" id="48710"/>
    <lineage>
        <taxon>Eukaryota</taxon>
        <taxon>Metazoa</taxon>
        <taxon>Ecdysozoa</taxon>
        <taxon>Arthropoda</taxon>
        <taxon>Hexapoda</taxon>
        <taxon>Collembola</taxon>
        <taxon>Entomobryomorpha</taxon>
        <taxon>Entomobryoidea</taxon>
        <taxon>Orchesellidae</taxon>
        <taxon>Orchesellinae</taxon>
        <taxon>Orchesella</taxon>
    </lineage>
</organism>
<protein>
    <recommendedName>
        <fullName evidence="2">Glyoxalase domain-containing protein 5</fullName>
    </recommendedName>
</protein>
<dbReference type="InterPro" id="IPR037523">
    <property type="entry name" value="VOC_core"/>
</dbReference>
<gene>
    <name evidence="4" type="ORF">ODALV1_LOCUS7286</name>
</gene>
<evidence type="ECO:0000256" key="2">
    <source>
        <dbReference type="ARBA" id="ARBA00040140"/>
    </source>
</evidence>
<name>A0ABP1Q6M0_9HEXA</name>
<reference evidence="4 5" key="1">
    <citation type="submission" date="2024-08" db="EMBL/GenBank/DDBJ databases">
        <authorList>
            <person name="Cucini C."/>
            <person name="Frati F."/>
        </authorList>
    </citation>
    <scope>NUCLEOTIDE SEQUENCE [LARGE SCALE GENOMIC DNA]</scope>
</reference>
<evidence type="ECO:0000259" key="3">
    <source>
        <dbReference type="PROSITE" id="PS51819"/>
    </source>
</evidence>
<comment type="similarity">
    <text evidence="1">Belongs to the glyoxalase I family.</text>
</comment>
<evidence type="ECO:0000256" key="1">
    <source>
        <dbReference type="ARBA" id="ARBA00010363"/>
    </source>
</evidence>
<accession>A0ABP1Q6M0</accession>
<dbReference type="PANTHER" id="PTHR21366:SF14">
    <property type="entry name" value="GLYOXALASE DOMAIN-CONTAINING PROTEIN 5"/>
    <property type="match status" value="1"/>
</dbReference>
<dbReference type="Gene3D" id="3.10.180.10">
    <property type="entry name" value="2,3-Dihydroxybiphenyl 1,2-Dioxygenase, domain 1"/>
    <property type="match status" value="1"/>
</dbReference>
<dbReference type="InterPro" id="IPR050383">
    <property type="entry name" value="GlyoxalaseI/FosfomycinResist"/>
</dbReference>
<dbReference type="InterPro" id="IPR004360">
    <property type="entry name" value="Glyas_Fos-R_dOase_dom"/>
</dbReference>
<sequence length="174" mass="19218">MPVVSLTTRTLMSTPVKTFIGIGSLRFKSLVRTSSLDRSLIKGMAAQCKVSRLDHMVLTVVSLDKTINFYTDAIGMSVVKFGEGRKALQFGNQKINLHLAGREFKPHAKKPVPGSADLCFISEEPLVDWISKFKQLGIPIEEGPVKRTGAVGPINSVYVRDPDQNLIEISNYEK</sequence>
<comment type="caution">
    <text evidence="4">The sequence shown here is derived from an EMBL/GenBank/DDBJ whole genome shotgun (WGS) entry which is preliminary data.</text>
</comment>
<evidence type="ECO:0000313" key="5">
    <source>
        <dbReference type="Proteomes" id="UP001642540"/>
    </source>
</evidence>
<dbReference type="SUPFAM" id="SSF54593">
    <property type="entry name" value="Glyoxalase/Bleomycin resistance protein/Dihydroxybiphenyl dioxygenase"/>
    <property type="match status" value="1"/>
</dbReference>